<feature type="transmembrane region" description="Helical" evidence="1">
    <location>
        <begin position="169"/>
        <end position="190"/>
    </location>
</feature>
<accession>A0A7Y4M4K2</accession>
<dbReference type="InterPro" id="IPR046291">
    <property type="entry name" value="DUF6328"/>
</dbReference>
<keyword evidence="3" id="KW-1185">Reference proteome</keyword>
<dbReference type="EMBL" id="JAAVLW010000007">
    <property type="protein sequence ID" value="NOJ49215.1"/>
    <property type="molecule type" value="Genomic_DNA"/>
</dbReference>
<gene>
    <name evidence="2" type="ORF">HCN50_23685</name>
</gene>
<feature type="transmembrane region" description="Helical" evidence="1">
    <location>
        <begin position="80"/>
        <end position="108"/>
    </location>
</feature>
<keyword evidence="1" id="KW-0472">Membrane</keyword>
<evidence type="ECO:0000313" key="3">
    <source>
        <dbReference type="Proteomes" id="UP000528734"/>
    </source>
</evidence>
<comment type="caution">
    <text evidence="2">The sequence shown here is derived from an EMBL/GenBank/DDBJ whole genome shotgun (WGS) entry which is preliminary data.</text>
</comment>
<feature type="transmembrane region" description="Helical" evidence="1">
    <location>
        <begin position="268"/>
        <end position="289"/>
    </location>
</feature>
<evidence type="ECO:0000256" key="1">
    <source>
        <dbReference type="SAM" id="Phobius"/>
    </source>
</evidence>
<keyword evidence="1" id="KW-0812">Transmembrane</keyword>
<organism evidence="2 3">
    <name type="scientific">Bradyrhizobium archetypum</name>
    <dbReference type="NCBI Taxonomy" id="2721160"/>
    <lineage>
        <taxon>Bacteria</taxon>
        <taxon>Pseudomonadati</taxon>
        <taxon>Pseudomonadota</taxon>
        <taxon>Alphaproteobacteria</taxon>
        <taxon>Hyphomicrobiales</taxon>
        <taxon>Nitrobacteraceae</taxon>
        <taxon>Bradyrhizobium</taxon>
    </lineage>
</organism>
<dbReference type="Proteomes" id="UP000528734">
    <property type="component" value="Unassembled WGS sequence"/>
</dbReference>
<feature type="transmembrane region" description="Helical" evidence="1">
    <location>
        <begin position="241"/>
        <end position="262"/>
    </location>
</feature>
<dbReference type="AlphaFoldDB" id="A0A7Y4M4K2"/>
<keyword evidence="1" id="KW-1133">Transmembrane helix</keyword>
<sequence>MDIESRLKTALDESRLLILGAQVLFGFQFEAVFQERFPDISEESRMIHNAGLVLMLISVSLLIAPSVFHQIIFRGESRPGAITTATMLAGASLLPLTVGLGISAYVIFEHLFGRTFGIVVGSSFTAIGLAFLYGLGFALRQDRKKQMDEKPKKTSLKSKIEQMLTEARVIIPGGQALLGFQLVATLTKAFNELPALFKYIHCAGLCAVAFAVVLLMTPAALHRLAYQGEDDPDFFKIGSRLVIAGSIPLAIGISSDVAVVFFKTTQNTPIALAAGACAMIALLGFWLAYPIWHRARYASHEVAA</sequence>
<feature type="transmembrane region" description="Helical" evidence="1">
    <location>
        <begin position="196"/>
        <end position="221"/>
    </location>
</feature>
<evidence type="ECO:0000313" key="2">
    <source>
        <dbReference type="EMBL" id="NOJ49215.1"/>
    </source>
</evidence>
<feature type="transmembrane region" description="Helical" evidence="1">
    <location>
        <begin position="114"/>
        <end position="139"/>
    </location>
</feature>
<feature type="transmembrane region" description="Helical" evidence="1">
    <location>
        <begin position="46"/>
        <end position="68"/>
    </location>
</feature>
<dbReference type="Pfam" id="PF19853">
    <property type="entry name" value="DUF6328"/>
    <property type="match status" value="2"/>
</dbReference>
<proteinExistence type="predicted"/>
<name>A0A7Y4M4K2_9BRAD</name>
<protein>
    <submittedName>
        <fullName evidence="2">Uncharacterized protein</fullName>
    </submittedName>
</protein>
<dbReference type="RefSeq" id="WP_171712296.1">
    <property type="nucleotide sequence ID" value="NZ_JAAVLW010000007.1"/>
</dbReference>
<reference evidence="2 3" key="1">
    <citation type="submission" date="2020-03" db="EMBL/GenBank/DDBJ databases">
        <title>Bradyrhizobium diversity isolated from nodules of Muelleranthus trifoliolatus.</title>
        <authorList>
            <person name="Klepa M."/>
            <person name="Helene L."/>
            <person name="Hungria M."/>
        </authorList>
    </citation>
    <scope>NUCLEOTIDE SEQUENCE [LARGE SCALE GENOMIC DNA]</scope>
    <source>
        <strain evidence="2 3">WSM 1744</strain>
    </source>
</reference>